<proteinExistence type="predicted"/>
<feature type="chain" id="PRO_5043865106" evidence="2">
    <location>
        <begin position="18"/>
        <end position="115"/>
    </location>
</feature>
<dbReference type="AlphaFoldDB" id="A0AAV5ERI1"/>
<protein>
    <submittedName>
        <fullName evidence="3">Uncharacterized protein</fullName>
    </submittedName>
</protein>
<comment type="caution">
    <text evidence="3">The sequence shown here is derived from an EMBL/GenBank/DDBJ whole genome shotgun (WGS) entry which is preliminary data.</text>
</comment>
<dbReference type="EMBL" id="BQKI01000078">
    <property type="protein sequence ID" value="GJN25221.1"/>
    <property type="molecule type" value="Genomic_DNA"/>
</dbReference>
<keyword evidence="4" id="KW-1185">Reference proteome</keyword>
<feature type="region of interest" description="Disordered" evidence="1">
    <location>
        <begin position="38"/>
        <end position="115"/>
    </location>
</feature>
<evidence type="ECO:0000313" key="4">
    <source>
        <dbReference type="Proteomes" id="UP001054889"/>
    </source>
</evidence>
<gene>
    <name evidence="3" type="primary">gb13020</name>
    <name evidence="3" type="ORF">PR202_gb13020</name>
</gene>
<keyword evidence="2" id="KW-0732">Signal</keyword>
<evidence type="ECO:0000256" key="2">
    <source>
        <dbReference type="SAM" id="SignalP"/>
    </source>
</evidence>
<feature type="compositionally biased region" description="Polar residues" evidence="1">
    <location>
        <begin position="105"/>
        <end position="115"/>
    </location>
</feature>
<organism evidence="3 4">
    <name type="scientific">Eleusine coracana subsp. coracana</name>
    <dbReference type="NCBI Taxonomy" id="191504"/>
    <lineage>
        <taxon>Eukaryota</taxon>
        <taxon>Viridiplantae</taxon>
        <taxon>Streptophyta</taxon>
        <taxon>Embryophyta</taxon>
        <taxon>Tracheophyta</taxon>
        <taxon>Spermatophyta</taxon>
        <taxon>Magnoliopsida</taxon>
        <taxon>Liliopsida</taxon>
        <taxon>Poales</taxon>
        <taxon>Poaceae</taxon>
        <taxon>PACMAD clade</taxon>
        <taxon>Chloridoideae</taxon>
        <taxon>Cynodonteae</taxon>
        <taxon>Eleusininae</taxon>
        <taxon>Eleusine</taxon>
    </lineage>
</organism>
<reference evidence="3" key="1">
    <citation type="journal article" date="2018" name="DNA Res.">
        <title>Multiple hybrid de novo genome assembly of finger millet, an orphan allotetraploid crop.</title>
        <authorList>
            <person name="Hatakeyama M."/>
            <person name="Aluri S."/>
            <person name="Balachadran M.T."/>
            <person name="Sivarajan S.R."/>
            <person name="Patrignani A."/>
            <person name="Gruter S."/>
            <person name="Poveda L."/>
            <person name="Shimizu-Inatsugi R."/>
            <person name="Baeten J."/>
            <person name="Francoijs K.J."/>
            <person name="Nataraja K.N."/>
            <person name="Reddy Y.A.N."/>
            <person name="Phadnis S."/>
            <person name="Ravikumar R.L."/>
            <person name="Schlapbach R."/>
            <person name="Sreeman S.M."/>
            <person name="Shimizu K.K."/>
        </authorList>
    </citation>
    <scope>NUCLEOTIDE SEQUENCE</scope>
</reference>
<accession>A0AAV5ERI1</accession>
<evidence type="ECO:0000313" key="3">
    <source>
        <dbReference type="EMBL" id="GJN25221.1"/>
    </source>
</evidence>
<evidence type="ECO:0000256" key="1">
    <source>
        <dbReference type="SAM" id="MobiDB-lite"/>
    </source>
</evidence>
<feature type="compositionally biased region" description="Low complexity" evidence="1">
    <location>
        <begin position="61"/>
        <end position="71"/>
    </location>
</feature>
<reference evidence="3" key="2">
    <citation type="submission" date="2021-12" db="EMBL/GenBank/DDBJ databases">
        <title>Resequencing data analysis of finger millet.</title>
        <authorList>
            <person name="Hatakeyama M."/>
            <person name="Aluri S."/>
            <person name="Balachadran M.T."/>
            <person name="Sivarajan S.R."/>
            <person name="Poveda L."/>
            <person name="Shimizu-Inatsugi R."/>
            <person name="Schlapbach R."/>
            <person name="Sreeman S.M."/>
            <person name="Shimizu K.K."/>
        </authorList>
    </citation>
    <scope>NUCLEOTIDE SEQUENCE</scope>
</reference>
<feature type="signal peptide" evidence="2">
    <location>
        <begin position="1"/>
        <end position="17"/>
    </location>
</feature>
<name>A0AAV5ERI1_ELECO</name>
<dbReference type="Proteomes" id="UP001054889">
    <property type="component" value="Unassembled WGS sequence"/>
</dbReference>
<sequence>MATLLLLVHCCYSPTASLILTPSTVVVRGCPHLTQRRRLAQQEVPQSQGPTREPRHPLHVPAAAATATPQAGGEGLGGARQTSTAPVSGAEPVAGGGPSELQRPVTPQQNGHTAE</sequence>